<dbReference type="SUPFAM" id="SSF56784">
    <property type="entry name" value="HAD-like"/>
    <property type="match status" value="1"/>
</dbReference>
<dbReference type="AlphaFoldDB" id="A0A2S1LTH0"/>
<dbReference type="KEGG" id="fki:FK004_18045"/>
<proteinExistence type="predicted"/>
<dbReference type="Pfam" id="PF08282">
    <property type="entry name" value="Hydrolase_3"/>
    <property type="match status" value="1"/>
</dbReference>
<dbReference type="PROSITE" id="PS01228">
    <property type="entry name" value="COF_1"/>
    <property type="match status" value="1"/>
</dbReference>
<gene>
    <name evidence="1" type="ORF">FK004_18045</name>
</gene>
<dbReference type="InterPro" id="IPR000150">
    <property type="entry name" value="Cof"/>
</dbReference>
<dbReference type="GO" id="GO:0005829">
    <property type="term" value="C:cytosol"/>
    <property type="evidence" value="ECO:0007669"/>
    <property type="project" value="TreeGrafter"/>
</dbReference>
<evidence type="ECO:0000313" key="2">
    <source>
        <dbReference type="Proteomes" id="UP000244677"/>
    </source>
</evidence>
<dbReference type="GO" id="GO:0000287">
    <property type="term" value="F:magnesium ion binding"/>
    <property type="evidence" value="ECO:0007669"/>
    <property type="project" value="TreeGrafter"/>
</dbReference>
<dbReference type="Gene3D" id="3.40.50.1000">
    <property type="entry name" value="HAD superfamily/HAD-like"/>
    <property type="match status" value="1"/>
</dbReference>
<dbReference type="InterPro" id="IPR006379">
    <property type="entry name" value="HAD-SF_hydro_IIB"/>
</dbReference>
<protein>
    <submittedName>
        <fullName evidence="1">HAD family hydrolase</fullName>
    </submittedName>
</protein>
<dbReference type="Gene3D" id="3.30.1240.10">
    <property type="match status" value="1"/>
</dbReference>
<name>A0A2S1LTH0_9FLAO</name>
<organism evidence="1 2">
    <name type="scientific">Flavobacterium kingsejongi</name>
    <dbReference type="NCBI Taxonomy" id="1678728"/>
    <lineage>
        <taxon>Bacteria</taxon>
        <taxon>Pseudomonadati</taxon>
        <taxon>Bacteroidota</taxon>
        <taxon>Flavobacteriia</taxon>
        <taxon>Flavobacteriales</taxon>
        <taxon>Flavobacteriaceae</taxon>
        <taxon>Flavobacterium</taxon>
    </lineage>
</organism>
<evidence type="ECO:0000313" key="1">
    <source>
        <dbReference type="EMBL" id="AWG26998.1"/>
    </source>
</evidence>
<dbReference type="InterPro" id="IPR036412">
    <property type="entry name" value="HAD-like_sf"/>
</dbReference>
<dbReference type="GO" id="GO:0016791">
    <property type="term" value="F:phosphatase activity"/>
    <property type="evidence" value="ECO:0007669"/>
    <property type="project" value="TreeGrafter"/>
</dbReference>
<dbReference type="EMBL" id="CP020919">
    <property type="protein sequence ID" value="AWG26998.1"/>
    <property type="molecule type" value="Genomic_DNA"/>
</dbReference>
<keyword evidence="2" id="KW-1185">Reference proteome</keyword>
<dbReference type="RefSeq" id="WP_108738491.1">
    <property type="nucleotide sequence ID" value="NZ_CP020919.1"/>
</dbReference>
<dbReference type="OrthoDB" id="9814970at2"/>
<dbReference type="SFLD" id="SFLDS00003">
    <property type="entry name" value="Haloacid_Dehalogenase"/>
    <property type="match status" value="1"/>
</dbReference>
<dbReference type="CDD" id="cd07518">
    <property type="entry name" value="HAD_YbiV-Like"/>
    <property type="match status" value="1"/>
</dbReference>
<dbReference type="SFLD" id="SFLDG01140">
    <property type="entry name" value="C2.B:_Phosphomannomutase_and_P"/>
    <property type="match status" value="1"/>
</dbReference>
<sequence length="272" mass="30758">MNLSNIKLVATDMDGTLLNSKGELSETFFPIFEKMKSQNILFAAASGRQLFSLETVFKPIQEEMIFVAENGSYVMYKGEELLVQALDRNVVKAAIAQAKQIPDTFIILCGKKMAYIDTYDPKFVGQLEKHYRKFEIIEDFTELPDDDFLKITLCDLAGSESNSYLFFKDFHESVAVKVSGPIWLDISHKLANKGNALRLLQEKFGISIDETMVFGDYLNDTEMMQQAYYSYGMENGHPDIIAMARFTAKSNDKDGVLEVLENLVERKAVANS</sequence>
<dbReference type="NCBIfam" id="TIGR00099">
    <property type="entry name" value="Cof-subfamily"/>
    <property type="match status" value="1"/>
</dbReference>
<dbReference type="PANTHER" id="PTHR10000">
    <property type="entry name" value="PHOSPHOSERINE PHOSPHATASE"/>
    <property type="match status" value="1"/>
</dbReference>
<dbReference type="Proteomes" id="UP000244677">
    <property type="component" value="Chromosome"/>
</dbReference>
<accession>A0A2S1LTH0</accession>
<dbReference type="NCBIfam" id="TIGR01484">
    <property type="entry name" value="HAD-SF-IIB"/>
    <property type="match status" value="1"/>
</dbReference>
<keyword evidence="1" id="KW-0378">Hydrolase</keyword>
<dbReference type="PANTHER" id="PTHR10000:SF53">
    <property type="entry name" value="5-AMINO-6-(5-PHOSPHO-D-RIBITYLAMINO)URACIL PHOSPHATASE YBJI-RELATED"/>
    <property type="match status" value="1"/>
</dbReference>
<reference evidence="1 2" key="1">
    <citation type="submission" date="2017-04" db="EMBL/GenBank/DDBJ databases">
        <title>Complete genome sequence of Flavobacterium kingsejong AJ004.</title>
        <authorList>
            <person name="Lee P.C."/>
        </authorList>
    </citation>
    <scope>NUCLEOTIDE SEQUENCE [LARGE SCALE GENOMIC DNA]</scope>
    <source>
        <strain evidence="1 2">AJ004</strain>
    </source>
</reference>
<dbReference type="InterPro" id="IPR023214">
    <property type="entry name" value="HAD_sf"/>
</dbReference>